<dbReference type="NCBIfam" id="TIGR00157">
    <property type="entry name" value="ribosome small subunit-dependent GTPase A"/>
    <property type="match status" value="1"/>
</dbReference>
<dbReference type="GO" id="GO:0005737">
    <property type="term" value="C:cytoplasm"/>
    <property type="evidence" value="ECO:0007669"/>
    <property type="project" value="UniProtKB-SubCell"/>
</dbReference>
<feature type="domain" description="EngC GTPase" evidence="11">
    <location>
        <begin position="127"/>
        <end position="274"/>
    </location>
</feature>
<keyword evidence="9 10" id="KW-0342">GTP-binding</keyword>
<dbReference type="Gene3D" id="3.40.50.300">
    <property type="entry name" value="P-loop containing nucleotide triphosphate hydrolases"/>
    <property type="match status" value="1"/>
</dbReference>
<dbReference type="GO" id="GO:0003924">
    <property type="term" value="F:GTPase activity"/>
    <property type="evidence" value="ECO:0007669"/>
    <property type="project" value="UniProtKB-UniRule"/>
</dbReference>
<feature type="binding site" evidence="10">
    <location>
        <position position="312"/>
    </location>
    <ligand>
        <name>Zn(2+)</name>
        <dbReference type="ChEBI" id="CHEBI:29105"/>
    </ligand>
</feature>
<dbReference type="EMBL" id="RHHU01000017">
    <property type="protein sequence ID" value="RNB80395.1"/>
    <property type="molecule type" value="Genomic_DNA"/>
</dbReference>
<evidence type="ECO:0000313" key="14">
    <source>
        <dbReference type="Proteomes" id="UP000269573"/>
    </source>
</evidence>
<gene>
    <name evidence="10 13" type="primary">rsgA</name>
    <name evidence="13" type="ORF">EDM59_23925</name>
</gene>
<feature type="domain" description="CP-type G" evidence="12">
    <location>
        <begin position="118"/>
        <end position="276"/>
    </location>
</feature>
<dbReference type="PROSITE" id="PS51721">
    <property type="entry name" value="G_CP"/>
    <property type="match status" value="1"/>
</dbReference>
<feature type="binding site" evidence="10">
    <location>
        <position position="304"/>
    </location>
    <ligand>
        <name>Zn(2+)</name>
        <dbReference type="ChEBI" id="CHEBI:29105"/>
    </ligand>
</feature>
<feature type="binding site" evidence="10">
    <location>
        <position position="306"/>
    </location>
    <ligand>
        <name>Zn(2+)</name>
        <dbReference type="ChEBI" id="CHEBI:29105"/>
    </ligand>
</feature>
<dbReference type="GO" id="GO:0046872">
    <property type="term" value="F:metal ion binding"/>
    <property type="evidence" value="ECO:0007669"/>
    <property type="project" value="UniProtKB-KW"/>
</dbReference>
<feature type="binding site" evidence="10">
    <location>
        <begin position="218"/>
        <end position="226"/>
    </location>
    <ligand>
        <name>GTP</name>
        <dbReference type="ChEBI" id="CHEBI:37565"/>
    </ligand>
</feature>
<feature type="binding site" evidence="10">
    <location>
        <begin position="166"/>
        <end position="169"/>
    </location>
    <ligand>
        <name>GTP</name>
        <dbReference type="ChEBI" id="CHEBI:37565"/>
    </ligand>
</feature>
<name>A0A3M8CZS0_9BACL</name>
<dbReference type="PANTHER" id="PTHR32120">
    <property type="entry name" value="SMALL RIBOSOMAL SUBUNIT BIOGENESIS GTPASE RSGA"/>
    <property type="match status" value="1"/>
</dbReference>
<comment type="cofactor">
    <cofactor evidence="10">
        <name>Zn(2+)</name>
        <dbReference type="ChEBI" id="CHEBI:29105"/>
    </cofactor>
    <text evidence="10">Binds 1 zinc ion per subunit.</text>
</comment>
<evidence type="ECO:0000256" key="6">
    <source>
        <dbReference type="ARBA" id="ARBA00022801"/>
    </source>
</evidence>
<protein>
    <recommendedName>
        <fullName evidence="10">Small ribosomal subunit biogenesis GTPase RsgA</fullName>
        <ecNumber evidence="10">3.6.1.-</ecNumber>
    </recommendedName>
</protein>
<keyword evidence="2 10" id="KW-0690">Ribosome biogenesis</keyword>
<sequence>MYETIRRGNPFVNQQVQQTLQTLGWNEAFANHFAPYAEQGYSVGRITLEHKRIYRLLGEHGELLGEVTGKLRYEATGREDYPAVGDWVVISPRAEEKKATIHAVLPRKSKFSRKAAGDNVEEQIVAANVDTVFLVNALNNDFNIRRMERYLILAWESGASPVIVLSKADLCDDLDARMREVESIAIGVPVHVVSAEQGEGLEELAPYLSEGKTIALMGSSGVGKSTLINKLSGTDMQKVSEVREGDDRGRHTTTHRELFLLPSGGLMIDTPGMRELQLWEADEGFRGAFDDIETLGQSCRFGDCQHMREPGCAVREAIEDGSLEKARFDSYLKLQRELAHLARKEDARLQAAEKDKWKKINVQMRQRKPKR</sequence>
<keyword evidence="14" id="KW-1185">Reference proteome</keyword>
<evidence type="ECO:0000256" key="9">
    <source>
        <dbReference type="ARBA" id="ARBA00023134"/>
    </source>
</evidence>
<evidence type="ECO:0000256" key="1">
    <source>
        <dbReference type="ARBA" id="ARBA00022490"/>
    </source>
</evidence>
<keyword evidence="1 10" id="KW-0963">Cytoplasm</keyword>
<reference evidence="13 14" key="1">
    <citation type="submission" date="2018-10" db="EMBL/GenBank/DDBJ databases">
        <title>Phylogenomics of Brevibacillus.</title>
        <authorList>
            <person name="Dunlap C."/>
        </authorList>
    </citation>
    <scope>NUCLEOTIDE SEQUENCE [LARGE SCALE GENOMIC DNA]</scope>
    <source>
        <strain evidence="13 14">JCM 15774</strain>
    </source>
</reference>
<accession>A0A3M8CZS0</accession>
<comment type="subcellular location">
    <subcellularLocation>
        <location evidence="10">Cytoplasm</location>
    </subcellularLocation>
</comment>
<keyword evidence="4 10" id="KW-0699">rRNA-binding</keyword>
<dbReference type="EC" id="3.6.1.-" evidence="10"/>
<keyword evidence="5 10" id="KW-0547">Nucleotide-binding</keyword>
<evidence type="ECO:0000256" key="3">
    <source>
        <dbReference type="ARBA" id="ARBA00022723"/>
    </source>
</evidence>
<dbReference type="SUPFAM" id="SSF52540">
    <property type="entry name" value="P-loop containing nucleoside triphosphate hydrolases"/>
    <property type="match status" value="1"/>
</dbReference>
<evidence type="ECO:0000259" key="11">
    <source>
        <dbReference type="PROSITE" id="PS50936"/>
    </source>
</evidence>
<dbReference type="InterPro" id="IPR004881">
    <property type="entry name" value="Ribosome_biogen_GTPase_RsgA"/>
</dbReference>
<comment type="function">
    <text evidence="10">One of several proteins that assist in the late maturation steps of the functional core of the 30S ribosomal subunit. Helps release RbfA from mature subunits. May play a role in the assembly of ribosomal proteins into the subunit. Circularly permuted GTPase that catalyzes slow GTP hydrolysis, GTPase activity is stimulated by the 30S ribosomal subunit.</text>
</comment>
<proteinExistence type="inferred from homology"/>
<evidence type="ECO:0000256" key="10">
    <source>
        <dbReference type="HAMAP-Rule" id="MF_01820"/>
    </source>
</evidence>
<evidence type="ECO:0000256" key="7">
    <source>
        <dbReference type="ARBA" id="ARBA00022833"/>
    </source>
</evidence>
<organism evidence="13 14">
    <name type="scientific">Brevibacillus nitrificans</name>
    <dbReference type="NCBI Taxonomy" id="651560"/>
    <lineage>
        <taxon>Bacteria</taxon>
        <taxon>Bacillati</taxon>
        <taxon>Bacillota</taxon>
        <taxon>Bacilli</taxon>
        <taxon>Bacillales</taxon>
        <taxon>Paenibacillaceae</taxon>
        <taxon>Brevibacillus</taxon>
    </lineage>
</organism>
<dbReference type="InterPro" id="IPR030378">
    <property type="entry name" value="G_CP_dom"/>
</dbReference>
<evidence type="ECO:0000259" key="12">
    <source>
        <dbReference type="PROSITE" id="PS51721"/>
    </source>
</evidence>
<evidence type="ECO:0000313" key="13">
    <source>
        <dbReference type="EMBL" id="RNB80395.1"/>
    </source>
</evidence>
<evidence type="ECO:0000256" key="8">
    <source>
        <dbReference type="ARBA" id="ARBA00022884"/>
    </source>
</evidence>
<keyword evidence="6 10" id="KW-0378">Hydrolase</keyword>
<feature type="binding site" evidence="10">
    <location>
        <position position="299"/>
    </location>
    <ligand>
        <name>Zn(2+)</name>
        <dbReference type="ChEBI" id="CHEBI:29105"/>
    </ligand>
</feature>
<dbReference type="GO" id="GO:0019843">
    <property type="term" value="F:rRNA binding"/>
    <property type="evidence" value="ECO:0007669"/>
    <property type="project" value="UniProtKB-KW"/>
</dbReference>
<dbReference type="Gene3D" id="1.10.40.50">
    <property type="entry name" value="Probable gtpase engc, domain 3"/>
    <property type="match status" value="1"/>
</dbReference>
<comment type="similarity">
    <text evidence="10">Belongs to the TRAFAC class YlqF/YawG GTPase family. RsgA subfamily.</text>
</comment>
<evidence type="ECO:0000256" key="4">
    <source>
        <dbReference type="ARBA" id="ARBA00022730"/>
    </source>
</evidence>
<dbReference type="PANTHER" id="PTHR32120:SF10">
    <property type="entry name" value="SMALL RIBOSOMAL SUBUNIT BIOGENESIS GTPASE RSGA"/>
    <property type="match status" value="1"/>
</dbReference>
<keyword evidence="7 10" id="KW-0862">Zinc</keyword>
<dbReference type="GO" id="GO:0005525">
    <property type="term" value="F:GTP binding"/>
    <property type="evidence" value="ECO:0007669"/>
    <property type="project" value="UniProtKB-UniRule"/>
</dbReference>
<dbReference type="AlphaFoldDB" id="A0A3M8CZS0"/>
<keyword evidence="8 10" id="KW-0694">RNA-binding</keyword>
<comment type="subunit">
    <text evidence="10">Monomer. Associates with 30S ribosomal subunit, binds 16S rRNA.</text>
</comment>
<dbReference type="HAMAP" id="MF_01820">
    <property type="entry name" value="GTPase_RsgA"/>
    <property type="match status" value="1"/>
</dbReference>
<evidence type="ECO:0000256" key="2">
    <source>
        <dbReference type="ARBA" id="ARBA00022517"/>
    </source>
</evidence>
<dbReference type="Pfam" id="PF03193">
    <property type="entry name" value="RsgA_GTPase"/>
    <property type="match status" value="1"/>
</dbReference>
<comment type="caution">
    <text evidence="13">The sequence shown here is derived from an EMBL/GenBank/DDBJ whole genome shotgun (WGS) entry which is preliminary data.</text>
</comment>
<dbReference type="Proteomes" id="UP000269573">
    <property type="component" value="Unassembled WGS sequence"/>
</dbReference>
<dbReference type="InterPro" id="IPR027417">
    <property type="entry name" value="P-loop_NTPase"/>
</dbReference>
<dbReference type="GO" id="GO:0042274">
    <property type="term" value="P:ribosomal small subunit biogenesis"/>
    <property type="evidence" value="ECO:0007669"/>
    <property type="project" value="UniProtKB-UniRule"/>
</dbReference>
<dbReference type="CDD" id="cd01854">
    <property type="entry name" value="YjeQ_EngC"/>
    <property type="match status" value="1"/>
</dbReference>
<evidence type="ECO:0000256" key="5">
    <source>
        <dbReference type="ARBA" id="ARBA00022741"/>
    </source>
</evidence>
<dbReference type="InterPro" id="IPR010914">
    <property type="entry name" value="RsgA_GTPase_dom"/>
</dbReference>
<keyword evidence="3 10" id="KW-0479">Metal-binding</keyword>
<dbReference type="PROSITE" id="PS50936">
    <property type="entry name" value="ENGC_GTPASE"/>
    <property type="match status" value="1"/>
</dbReference>